<evidence type="ECO:0000256" key="3">
    <source>
        <dbReference type="ARBA" id="ARBA00022679"/>
    </source>
</evidence>
<dbReference type="PANTHER" id="PTHR43281">
    <property type="entry name" value="FARNESYL DIPHOSPHATE SYNTHASE"/>
    <property type="match status" value="1"/>
</dbReference>
<comment type="cofactor">
    <cofactor evidence="1">
        <name>Mg(2+)</name>
        <dbReference type="ChEBI" id="CHEBI:18420"/>
    </cofactor>
</comment>
<dbReference type="PROSITE" id="PS00723">
    <property type="entry name" value="POLYPRENYL_SYNTHASE_1"/>
    <property type="match status" value="1"/>
</dbReference>
<evidence type="ECO:0000256" key="5">
    <source>
        <dbReference type="ARBA" id="ARBA00022842"/>
    </source>
</evidence>
<comment type="similarity">
    <text evidence="2 7">Belongs to the FPP/GGPP synthase family.</text>
</comment>
<proteinExistence type="inferred from homology"/>
<evidence type="ECO:0000256" key="4">
    <source>
        <dbReference type="ARBA" id="ARBA00022723"/>
    </source>
</evidence>
<keyword evidence="5" id="KW-0460">Magnesium</keyword>
<reference evidence="8" key="1">
    <citation type="submission" date="2002-05" db="EMBL/GenBank/DDBJ databases">
        <title>The genome sequence of Chlamydia pneumoniae TW183 and comparison with other Chlamydia strains based on whole genome sequence analysis.</title>
        <authorList>
            <person name="Geng M.M."/>
            <person name="Schuhmacher A."/>
            <person name="Muehldorfer I."/>
            <person name="Bensch K.W."/>
            <person name="Schaefer K.P."/>
            <person name="Schneider S."/>
            <person name="Pohl T."/>
            <person name="Essig A."/>
            <person name="Marre R."/>
            <person name="Melchers K."/>
        </authorList>
    </citation>
    <scope>NUCLEOTIDE SEQUENCE [LARGE SCALE GENOMIC DNA]</scope>
    <source>
        <strain evidence="8">TW-183</strain>
    </source>
</reference>
<dbReference type="PANTHER" id="PTHR43281:SF1">
    <property type="entry name" value="FARNESYL DIPHOSPHATE SYNTHASE"/>
    <property type="match status" value="1"/>
</dbReference>
<dbReference type="InterPro" id="IPR033749">
    <property type="entry name" value="Polyprenyl_synt_CS"/>
</dbReference>
<dbReference type="SUPFAM" id="SSF48576">
    <property type="entry name" value="Terpenoid synthases"/>
    <property type="match status" value="1"/>
</dbReference>
<dbReference type="EMBL" id="AE009440">
    <property type="protein sequence ID" value="AAP98705.1"/>
    <property type="molecule type" value="Genomic_DNA"/>
</dbReference>
<name>A0ABM5LD43_CHLPN</name>
<keyword evidence="9" id="KW-1185">Reference proteome</keyword>
<evidence type="ECO:0000256" key="2">
    <source>
        <dbReference type="ARBA" id="ARBA00006706"/>
    </source>
</evidence>
<dbReference type="RefSeq" id="WP_010883385.1">
    <property type="nucleotide sequence ID" value="NC_005043.1"/>
</dbReference>
<dbReference type="PROSITE" id="PS00444">
    <property type="entry name" value="POLYPRENYL_SYNTHASE_2"/>
    <property type="match status" value="1"/>
</dbReference>
<dbReference type="Pfam" id="PF00348">
    <property type="entry name" value="polyprenyl_synt"/>
    <property type="match status" value="1"/>
</dbReference>
<accession>A0ABM5LD43</accession>
<keyword evidence="6" id="KW-0414">Isoprene biosynthesis</keyword>
<dbReference type="Gene3D" id="1.10.600.10">
    <property type="entry name" value="Farnesyl Diphosphate Synthase"/>
    <property type="match status" value="1"/>
</dbReference>
<keyword evidence="4" id="KW-0479">Metal-binding</keyword>
<dbReference type="SFLD" id="SFLDS00005">
    <property type="entry name" value="Isoprenoid_Synthase_Type_I"/>
    <property type="match status" value="1"/>
</dbReference>
<dbReference type="GeneID" id="45050803"/>
<evidence type="ECO:0000256" key="6">
    <source>
        <dbReference type="ARBA" id="ARBA00023229"/>
    </source>
</evidence>
<dbReference type="Proteomes" id="UP000000424">
    <property type="component" value="Chromosome"/>
</dbReference>
<evidence type="ECO:0000313" key="8">
    <source>
        <dbReference type="EMBL" id="AAP98705.1"/>
    </source>
</evidence>
<evidence type="ECO:0000256" key="7">
    <source>
        <dbReference type="RuleBase" id="RU004466"/>
    </source>
</evidence>
<dbReference type="InterPro" id="IPR000092">
    <property type="entry name" value="Polyprenyl_synt"/>
</dbReference>
<gene>
    <name evidence="8" type="ordered locus">CpB0776</name>
</gene>
<evidence type="ECO:0000313" key="9">
    <source>
        <dbReference type="Proteomes" id="UP000000424"/>
    </source>
</evidence>
<evidence type="ECO:0000256" key="1">
    <source>
        <dbReference type="ARBA" id="ARBA00001946"/>
    </source>
</evidence>
<protein>
    <submittedName>
        <fullName evidence="8">Geranylgeranyl pyrophosphate synthase</fullName>
    </submittedName>
</protein>
<keyword evidence="3 7" id="KW-0808">Transferase</keyword>
<organism evidence="8 9">
    <name type="scientific">Chlamydia pneumoniae</name>
    <name type="common">Chlamydophila pneumoniae</name>
    <dbReference type="NCBI Taxonomy" id="83558"/>
    <lineage>
        <taxon>Bacteria</taxon>
        <taxon>Pseudomonadati</taxon>
        <taxon>Chlamydiota</taxon>
        <taxon>Chlamydiia</taxon>
        <taxon>Chlamydiales</taxon>
        <taxon>Chlamydiaceae</taxon>
        <taxon>Chlamydia/Chlamydophila group</taxon>
        <taxon>Chlamydia</taxon>
    </lineage>
</organism>
<sequence length="289" mass="31509">MLHALDTYRPSIESAIEKALEGFGPIGHPIRSPVEYALQGGGKRLRPGLVCMMAQGLGLNHDVMDSALAVEFVHTSTLIADDLPCMDNDDERRGRPTVHKAFDEATALLASYALIPAAYSHLRLNAKKLKEQGCDPREIDIAYNIIGDITDKNIGCSGVLGGQYDDMFFSNRGQEHVQSIMIKKTGSLFEIACISGWLFGGGDPQFAPIITSFSNNFGLLFQIKDDFSDLQKDSQQIGLNYALLFGEKAALELLARSQNNCLELLDRLSAGGLKNSSEFETIISSLGSF</sequence>
<dbReference type="InterPro" id="IPR008949">
    <property type="entry name" value="Isoprenoid_synthase_dom_sf"/>
</dbReference>